<feature type="transmembrane region" description="Helical" evidence="2">
    <location>
        <begin position="49"/>
        <end position="71"/>
    </location>
</feature>
<evidence type="ECO:0000313" key="4">
    <source>
        <dbReference type="Proteomes" id="UP001552427"/>
    </source>
</evidence>
<evidence type="ECO:0000256" key="2">
    <source>
        <dbReference type="SAM" id="Phobius"/>
    </source>
</evidence>
<feature type="region of interest" description="Disordered" evidence="1">
    <location>
        <begin position="72"/>
        <end position="92"/>
    </location>
</feature>
<gene>
    <name evidence="3" type="ORF">AB0K40_38990</name>
</gene>
<dbReference type="InterPro" id="IPR021401">
    <property type="entry name" value="DUF3040"/>
</dbReference>
<comment type="caution">
    <text evidence="3">The sequence shown here is derived from an EMBL/GenBank/DDBJ whole genome shotgun (WGS) entry which is preliminary data.</text>
</comment>
<keyword evidence="2" id="KW-0472">Membrane</keyword>
<keyword evidence="2" id="KW-1133">Transmembrane helix</keyword>
<sequence length="108" mass="11731">MSLSDRERRLLAEIERDLRCGDPGFTRRIDALNRQGPQRYACHVSNRQMVGVLLVVVVLSLLSAVILVLTAPTSTPRGGSGSGRAHTKALSPVTARPTMRVLISRVPS</sequence>
<dbReference type="Proteomes" id="UP001552427">
    <property type="component" value="Unassembled WGS sequence"/>
</dbReference>
<accession>A0ABV3HGC7</accession>
<evidence type="ECO:0000313" key="3">
    <source>
        <dbReference type="EMBL" id="MEV4291528.1"/>
    </source>
</evidence>
<reference evidence="3 4" key="1">
    <citation type="submission" date="2024-06" db="EMBL/GenBank/DDBJ databases">
        <title>The Natural Products Discovery Center: Release of the First 8490 Sequenced Strains for Exploring Actinobacteria Biosynthetic Diversity.</title>
        <authorList>
            <person name="Kalkreuter E."/>
            <person name="Kautsar S.A."/>
            <person name="Yang D."/>
            <person name="Bader C.D."/>
            <person name="Teijaro C.N."/>
            <person name="Fluegel L."/>
            <person name="Davis C.M."/>
            <person name="Simpson J.R."/>
            <person name="Lauterbach L."/>
            <person name="Steele A.D."/>
            <person name="Gui C."/>
            <person name="Meng S."/>
            <person name="Li G."/>
            <person name="Viehrig K."/>
            <person name="Ye F."/>
            <person name="Su P."/>
            <person name="Kiefer A.F."/>
            <person name="Nichols A."/>
            <person name="Cepeda A.J."/>
            <person name="Yan W."/>
            <person name="Fan B."/>
            <person name="Jiang Y."/>
            <person name="Adhikari A."/>
            <person name="Zheng C.-J."/>
            <person name="Schuster L."/>
            <person name="Cowan T.M."/>
            <person name="Smanski M.J."/>
            <person name="Chevrette M.G."/>
            <person name="De Carvalho L.P.S."/>
            <person name="Shen B."/>
        </authorList>
    </citation>
    <scope>NUCLEOTIDE SEQUENCE [LARGE SCALE GENOMIC DNA]</scope>
    <source>
        <strain evidence="3 4">NPDC049574</strain>
    </source>
</reference>
<evidence type="ECO:0000256" key="1">
    <source>
        <dbReference type="SAM" id="MobiDB-lite"/>
    </source>
</evidence>
<dbReference type="RefSeq" id="WP_364460260.1">
    <property type="nucleotide sequence ID" value="NZ_JBFARM010000014.1"/>
</dbReference>
<protein>
    <submittedName>
        <fullName evidence="3">DUF3040 domain-containing protein</fullName>
    </submittedName>
</protein>
<dbReference type="Pfam" id="PF11239">
    <property type="entry name" value="DUF3040"/>
    <property type="match status" value="1"/>
</dbReference>
<name>A0ABV3HGC7_9ACTN</name>
<keyword evidence="4" id="KW-1185">Reference proteome</keyword>
<organism evidence="3 4">
    <name type="scientific">Nonomuraea bangladeshensis</name>
    <dbReference type="NCBI Taxonomy" id="404385"/>
    <lineage>
        <taxon>Bacteria</taxon>
        <taxon>Bacillati</taxon>
        <taxon>Actinomycetota</taxon>
        <taxon>Actinomycetes</taxon>
        <taxon>Streptosporangiales</taxon>
        <taxon>Streptosporangiaceae</taxon>
        <taxon>Nonomuraea</taxon>
    </lineage>
</organism>
<dbReference type="EMBL" id="JBFARM010000014">
    <property type="protein sequence ID" value="MEV4291528.1"/>
    <property type="molecule type" value="Genomic_DNA"/>
</dbReference>
<proteinExistence type="predicted"/>
<keyword evidence="2" id="KW-0812">Transmembrane</keyword>